<dbReference type="AlphaFoldDB" id="A0AAQ4D2A6"/>
<dbReference type="GO" id="GO:0005634">
    <property type="term" value="C:nucleus"/>
    <property type="evidence" value="ECO:0007669"/>
    <property type="project" value="UniProtKB-SubCell"/>
</dbReference>
<evidence type="ECO:0000256" key="5">
    <source>
        <dbReference type="ARBA" id="ARBA00023242"/>
    </source>
</evidence>
<dbReference type="InterPro" id="IPR001827">
    <property type="entry name" value="Homeobox_Antennapedia_CS"/>
</dbReference>
<evidence type="ECO:0000256" key="4">
    <source>
        <dbReference type="ARBA" id="ARBA00023155"/>
    </source>
</evidence>
<feature type="compositionally biased region" description="Polar residues" evidence="6">
    <location>
        <begin position="205"/>
        <end position="215"/>
    </location>
</feature>
<keyword evidence="5" id="KW-0539">Nucleus</keyword>
<evidence type="ECO:0000256" key="2">
    <source>
        <dbReference type="ARBA" id="ARBA00022473"/>
    </source>
</evidence>
<feature type="region of interest" description="Disordered" evidence="6">
    <location>
        <begin position="173"/>
        <end position="256"/>
    </location>
</feature>
<keyword evidence="3" id="KW-0238">DNA-binding</keyword>
<feature type="compositionally biased region" description="Polar residues" evidence="6">
    <location>
        <begin position="238"/>
        <end position="254"/>
    </location>
</feature>
<feature type="region of interest" description="Disordered" evidence="6">
    <location>
        <begin position="76"/>
        <end position="156"/>
    </location>
</feature>
<sequence>MTSYFGNLGPGATGWPAGAQDPHLYAPSKYSAAPPAGGYVDAAGAHHQYAAASAAFGAAGRYPYSGRFDAAPKGLAYDAHPASPHAHHHLPHHAHHQSPLGLPSHHHHHAVLQHQQQPGSACYEPPSVGPYYSAAVPARPPPPPPESHVAPTSAAAVASKEYGKQASVSPFAALAKQQQQQQQQQQQPQFLGQSSAASSPVAATPGSNGAGSQPEGNGPGTPESYAGSAGSAEPVSANERQGSPANAQSPSKTENFYPWMKSYSGKPWLNDDALLLVRFHCGGFPEANICEQCLLCPELNAYFFLNN</sequence>
<feature type="compositionally biased region" description="Low complexity" evidence="6">
    <location>
        <begin position="177"/>
        <end position="203"/>
    </location>
</feature>
<keyword evidence="8" id="KW-1185">Reference proteome</keyword>
<dbReference type="GO" id="GO:0003700">
    <property type="term" value="F:DNA-binding transcription factor activity"/>
    <property type="evidence" value="ECO:0007669"/>
    <property type="project" value="InterPro"/>
</dbReference>
<protein>
    <submittedName>
        <fullName evidence="7">Uncharacterized protein</fullName>
    </submittedName>
</protein>
<dbReference type="EMBL" id="JARKHS020036121">
    <property type="protein sequence ID" value="KAK8756596.1"/>
    <property type="molecule type" value="Genomic_DNA"/>
</dbReference>
<dbReference type="Proteomes" id="UP001321473">
    <property type="component" value="Unassembled WGS sequence"/>
</dbReference>
<proteinExistence type="predicted"/>
<name>A0AAQ4D2A6_AMBAM</name>
<evidence type="ECO:0000313" key="8">
    <source>
        <dbReference type="Proteomes" id="UP001321473"/>
    </source>
</evidence>
<comment type="subcellular location">
    <subcellularLocation>
        <location evidence="1">Nucleus</location>
    </subcellularLocation>
</comment>
<comment type="caution">
    <text evidence="7">The sequence shown here is derived from an EMBL/GenBank/DDBJ whole genome shotgun (WGS) entry which is preliminary data.</text>
</comment>
<keyword evidence="4" id="KW-0371">Homeobox</keyword>
<evidence type="ECO:0000256" key="3">
    <source>
        <dbReference type="ARBA" id="ARBA00023125"/>
    </source>
</evidence>
<feature type="compositionally biased region" description="Basic residues" evidence="6">
    <location>
        <begin position="85"/>
        <end position="96"/>
    </location>
</feature>
<organism evidence="7 8">
    <name type="scientific">Amblyomma americanum</name>
    <name type="common">Lone star tick</name>
    <dbReference type="NCBI Taxonomy" id="6943"/>
    <lineage>
        <taxon>Eukaryota</taxon>
        <taxon>Metazoa</taxon>
        <taxon>Ecdysozoa</taxon>
        <taxon>Arthropoda</taxon>
        <taxon>Chelicerata</taxon>
        <taxon>Arachnida</taxon>
        <taxon>Acari</taxon>
        <taxon>Parasitiformes</taxon>
        <taxon>Ixodida</taxon>
        <taxon>Ixodoidea</taxon>
        <taxon>Ixodidae</taxon>
        <taxon>Amblyomminae</taxon>
        <taxon>Amblyomma</taxon>
    </lineage>
</organism>
<keyword evidence="2" id="KW-0217">Developmental protein</keyword>
<dbReference type="GO" id="GO:0003677">
    <property type="term" value="F:DNA binding"/>
    <property type="evidence" value="ECO:0007669"/>
    <property type="project" value="UniProtKB-KW"/>
</dbReference>
<evidence type="ECO:0000256" key="1">
    <source>
        <dbReference type="ARBA" id="ARBA00004123"/>
    </source>
</evidence>
<dbReference type="PROSITE" id="PS00032">
    <property type="entry name" value="ANTENNAPEDIA"/>
    <property type="match status" value="1"/>
</dbReference>
<accession>A0AAQ4D2A6</accession>
<reference evidence="7 8" key="1">
    <citation type="journal article" date="2023" name="Arcadia Sci">
        <title>De novo assembly of a long-read Amblyomma americanum tick genome.</title>
        <authorList>
            <person name="Chou S."/>
            <person name="Poskanzer K.E."/>
            <person name="Rollins M."/>
            <person name="Thuy-Boun P.S."/>
        </authorList>
    </citation>
    <scope>NUCLEOTIDE SEQUENCE [LARGE SCALE GENOMIC DNA]</scope>
    <source>
        <strain evidence="7">F_SG_1</strain>
        <tissue evidence="7">Salivary glands</tissue>
    </source>
</reference>
<gene>
    <name evidence="7" type="ORF">V5799_000702</name>
</gene>
<evidence type="ECO:0000256" key="6">
    <source>
        <dbReference type="SAM" id="MobiDB-lite"/>
    </source>
</evidence>
<evidence type="ECO:0000313" key="7">
    <source>
        <dbReference type="EMBL" id="KAK8756596.1"/>
    </source>
</evidence>